<organism evidence="1">
    <name type="scientific">Timema cristinae</name>
    <name type="common">Walking stick</name>
    <dbReference type="NCBI Taxonomy" id="61476"/>
    <lineage>
        <taxon>Eukaryota</taxon>
        <taxon>Metazoa</taxon>
        <taxon>Ecdysozoa</taxon>
        <taxon>Arthropoda</taxon>
        <taxon>Hexapoda</taxon>
        <taxon>Insecta</taxon>
        <taxon>Pterygota</taxon>
        <taxon>Neoptera</taxon>
        <taxon>Polyneoptera</taxon>
        <taxon>Phasmatodea</taxon>
        <taxon>Timematodea</taxon>
        <taxon>Timematoidea</taxon>
        <taxon>Timematidae</taxon>
        <taxon>Timema</taxon>
    </lineage>
</organism>
<dbReference type="InterPro" id="IPR016024">
    <property type="entry name" value="ARM-type_fold"/>
</dbReference>
<protein>
    <submittedName>
        <fullName evidence="1">Uncharacterized protein</fullName>
    </submittedName>
</protein>
<name>A0A7R9CEK8_TIMCR</name>
<accession>A0A7R9CEK8</accession>
<dbReference type="AlphaFoldDB" id="A0A7R9CEK8"/>
<dbReference type="PANTHER" id="PTHR13366">
    <property type="entry name" value="MALARIA ANTIGEN-RELATED"/>
    <property type="match status" value="1"/>
</dbReference>
<dbReference type="PANTHER" id="PTHR13366:SF0">
    <property type="entry name" value="HEAT REPEAT-CONTAINING PROTEIN 6"/>
    <property type="match status" value="1"/>
</dbReference>
<reference evidence="1" key="1">
    <citation type="submission" date="2020-11" db="EMBL/GenBank/DDBJ databases">
        <authorList>
            <person name="Tran Van P."/>
        </authorList>
    </citation>
    <scope>NUCLEOTIDE SEQUENCE</scope>
</reference>
<dbReference type="SUPFAM" id="SSF48371">
    <property type="entry name" value="ARM repeat"/>
    <property type="match status" value="1"/>
</dbReference>
<gene>
    <name evidence="1" type="ORF">TCEB3V08_LOCUS2869</name>
</gene>
<proteinExistence type="predicted"/>
<dbReference type="EMBL" id="OC317107">
    <property type="protein sequence ID" value="CAD7394974.1"/>
    <property type="molecule type" value="Genomic_DNA"/>
</dbReference>
<sequence length="227" mass="25517">MISVFVNLFQSGVFNVLGDLVVSFRNFKVRINAALALSMPATRQQYGSHFVHVWTALLDGLENSSTMEDFSEYRHHDNLIHQLCQSLSHLATLVRREDLTALHEVLVFRMDVLQQHMAKFSKRNFLKEKTKKQKALAALCQSLSHLATLVRREDLTALHEVLVFRMDVLQQHMAKFSNAPPEKSALLYTAASHCSALLQSAGLNTGEHSSAAMLASVFLLDNTNLIE</sequence>
<evidence type="ECO:0000313" key="1">
    <source>
        <dbReference type="EMBL" id="CAD7394974.1"/>
    </source>
</evidence>
<dbReference type="InterPro" id="IPR052107">
    <property type="entry name" value="HEAT6"/>
</dbReference>